<dbReference type="SUPFAM" id="SSF52540">
    <property type="entry name" value="P-loop containing nucleoside triphosphate hydrolases"/>
    <property type="match status" value="1"/>
</dbReference>
<evidence type="ECO:0000256" key="5">
    <source>
        <dbReference type="ARBA" id="ARBA00023175"/>
    </source>
</evidence>
<feature type="coiled-coil region" evidence="8">
    <location>
        <begin position="781"/>
        <end position="829"/>
    </location>
</feature>
<keyword evidence="13" id="KW-1185">Reference proteome</keyword>
<feature type="region of interest" description="Disordered" evidence="9">
    <location>
        <begin position="2422"/>
        <end position="2457"/>
    </location>
</feature>
<feature type="region of interest" description="Disordered" evidence="9">
    <location>
        <begin position="104"/>
        <end position="134"/>
    </location>
</feature>
<evidence type="ECO:0000256" key="3">
    <source>
        <dbReference type="ARBA" id="ARBA00022840"/>
    </source>
</evidence>
<reference evidence="12" key="2">
    <citation type="submission" date="2023-05" db="EMBL/GenBank/DDBJ databases">
        <authorList>
            <person name="Schelkunov M.I."/>
        </authorList>
    </citation>
    <scope>NUCLEOTIDE SEQUENCE</scope>
    <source>
        <strain evidence="12">Hsosn_3</strain>
        <tissue evidence="12">Leaf</tissue>
    </source>
</reference>
<feature type="domain" description="Kinesin motor" evidence="10">
    <location>
        <begin position="195"/>
        <end position="532"/>
    </location>
</feature>
<organism evidence="12 13">
    <name type="scientific">Heracleum sosnowskyi</name>
    <dbReference type="NCBI Taxonomy" id="360622"/>
    <lineage>
        <taxon>Eukaryota</taxon>
        <taxon>Viridiplantae</taxon>
        <taxon>Streptophyta</taxon>
        <taxon>Embryophyta</taxon>
        <taxon>Tracheophyta</taxon>
        <taxon>Spermatophyta</taxon>
        <taxon>Magnoliopsida</taxon>
        <taxon>eudicotyledons</taxon>
        <taxon>Gunneridae</taxon>
        <taxon>Pentapetalae</taxon>
        <taxon>asterids</taxon>
        <taxon>campanulids</taxon>
        <taxon>Apiales</taxon>
        <taxon>Apiaceae</taxon>
        <taxon>Apioideae</taxon>
        <taxon>apioid superclade</taxon>
        <taxon>Tordylieae</taxon>
        <taxon>Tordyliinae</taxon>
        <taxon>Heracleum</taxon>
    </lineage>
</organism>
<dbReference type="FunFam" id="3.40.850.10:FF:000033">
    <property type="entry name" value="Kinesin-like protein KIN-12E"/>
    <property type="match status" value="1"/>
</dbReference>
<dbReference type="PROSITE" id="PS00411">
    <property type="entry name" value="KINESIN_MOTOR_1"/>
    <property type="match status" value="1"/>
</dbReference>
<dbReference type="PANTHER" id="PTHR37739:SF8">
    <property type="entry name" value="KINESIN-LIKE PROTEIN KIN-12D"/>
    <property type="match status" value="1"/>
</dbReference>
<evidence type="ECO:0000256" key="8">
    <source>
        <dbReference type="SAM" id="Coils"/>
    </source>
</evidence>
<feature type="coiled-coil region" evidence="8">
    <location>
        <begin position="1170"/>
        <end position="1204"/>
    </location>
</feature>
<evidence type="ECO:0000256" key="7">
    <source>
        <dbReference type="PROSITE-ProRule" id="PRU00283"/>
    </source>
</evidence>
<feature type="compositionally biased region" description="Low complexity" evidence="9">
    <location>
        <begin position="2424"/>
        <end position="2441"/>
    </location>
</feature>
<protein>
    <submittedName>
        <fullName evidence="12">Kinesin-like protein KIN-12D</fullName>
    </submittedName>
</protein>
<evidence type="ECO:0000256" key="4">
    <source>
        <dbReference type="ARBA" id="ARBA00023054"/>
    </source>
</evidence>
<name>A0AAD8M2Y0_9APIA</name>
<feature type="binding site" evidence="7">
    <location>
        <begin position="276"/>
        <end position="283"/>
    </location>
    <ligand>
        <name>ATP</name>
        <dbReference type="ChEBI" id="CHEBI:30616"/>
    </ligand>
</feature>
<dbReference type="GO" id="GO:0008017">
    <property type="term" value="F:microtubule binding"/>
    <property type="evidence" value="ECO:0007669"/>
    <property type="project" value="InterPro"/>
</dbReference>
<dbReference type="EMBL" id="JAUIZM010000010">
    <property type="protein sequence ID" value="KAK1358771.1"/>
    <property type="molecule type" value="Genomic_DNA"/>
</dbReference>
<dbReference type="PROSITE" id="PS50209">
    <property type="entry name" value="CARD"/>
    <property type="match status" value="1"/>
</dbReference>
<feature type="coiled-coil region" evidence="8">
    <location>
        <begin position="1596"/>
        <end position="1665"/>
    </location>
</feature>
<evidence type="ECO:0000259" key="11">
    <source>
        <dbReference type="PROSITE" id="PS50209"/>
    </source>
</evidence>
<feature type="region of interest" description="Disordered" evidence="9">
    <location>
        <begin position="1"/>
        <end position="78"/>
    </location>
</feature>
<feature type="coiled-coil region" evidence="8">
    <location>
        <begin position="2117"/>
        <end position="2151"/>
    </location>
</feature>
<keyword evidence="2 7" id="KW-0547">Nucleotide-binding</keyword>
<feature type="coiled-coil region" evidence="8">
    <location>
        <begin position="1307"/>
        <end position="1355"/>
    </location>
</feature>
<feature type="domain" description="CARD" evidence="11">
    <location>
        <begin position="911"/>
        <end position="979"/>
    </location>
</feature>
<feature type="region of interest" description="Disordered" evidence="9">
    <location>
        <begin position="1388"/>
        <end position="1414"/>
    </location>
</feature>
<keyword evidence="5 7" id="KW-0505">Motor protein</keyword>
<accession>A0AAD8M2Y0</accession>
<dbReference type="InterPro" id="IPR027417">
    <property type="entry name" value="P-loop_NTPase"/>
</dbReference>
<feature type="compositionally biased region" description="Basic and acidic residues" evidence="9">
    <location>
        <begin position="1388"/>
        <end position="1409"/>
    </location>
</feature>
<dbReference type="PANTHER" id="PTHR37739">
    <property type="entry name" value="KINESIN-LIKE PROTEIN KIN-12D"/>
    <property type="match status" value="1"/>
</dbReference>
<dbReference type="Pfam" id="PF00225">
    <property type="entry name" value="Kinesin"/>
    <property type="match status" value="1"/>
</dbReference>
<comment type="similarity">
    <text evidence="6">Belongs to the TRAFAC class myosin-kinesin ATPase superfamily. Kinesin family. KIN-12 subfamily.</text>
</comment>
<dbReference type="InterPro" id="IPR001315">
    <property type="entry name" value="CARD"/>
</dbReference>
<reference evidence="12" key="1">
    <citation type="submission" date="2023-02" db="EMBL/GenBank/DDBJ databases">
        <title>Genome of toxic invasive species Heracleum sosnowskyi carries increased number of genes despite the absence of recent whole-genome duplications.</title>
        <authorList>
            <person name="Schelkunov M."/>
            <person name="Shtratnikova V."/>
            <person name="Makarenko M."/>
            <person name="Klepikova A."/>
            <person name="Omelchenko D."/>
            <person name="Novikova G."/>
            <person name="Obukhova E."/>
            <person name="Bogdanov V."/>
            <person name="Penin A."/>
            <person name="Logacheva M."/>
        </authorList>
    </citation>
    <scope>NUCLEOTIDE SEQUENCE</scope>
    <source>
        <strain evidence="12">Hsosn_3</strain>
        <tissue evidence="12">Leaf</tissue>
    </source>
</reference>
<dbReference type="PRINTS" id="PR00380">
    <property type="entry name" value="KINESINHEAVY"/>
</dbReference>
<keyword evidence="4 8" id="KW-0175">Coiled coil</keyword>
<dbReference type="Gene3D" id="3.40.850.10">
    <property type="entry name" value="Kinesin motor domain"/>
    <property type="match status" value="1"/>
</dbReference>
<dbReference type="GO" id="GO:0005524">
    <property type="term" value="F:ATP binding"/>
    <property type="evidence" value="ECO:0007669"/>
    <property type="project" value="UniProtKB-UniRule"/>
</dbReference>
<gene>
    <name evidence="12" type="ORF">POM88_043245</name>
</gene>
<feature type="coiled-coil region" evidence="8">
    <location>
        <begin position="2285"/>
        <end position="2382"/>
    </location>
</feature>
<dbReference type="GO" id="GO:0005874">
    <property type="term" value="C:microtubule"/>
    <property type="evidence" value="ECO:0007669"/>
    <property type="project" value="UniProtKB-KW"/>
</dbReference>
<evidence type="ECO:0000256" key="9">
    <source>
        <dbReference type="SAM" id="MobiDB-lite"/>
    </source>
</evidence>
<feature type="compositionally biased region" description="Polar residues" evidence="9">
    <location>
        <begin position="2785"/>
        <end position="2808"/>
    </location>
</feature>
<feature type="coiled-coil region" evidence="8">
    <location>
        <begin position="621"/>
        <end position="655"/>
    </location>
</feature>
<feature type="coiled-coil region" evidence="8">
    <location>
        <begin position="1028"/>
        <end position="1091"/>
    </location>
</feature>
<evidence type="ECO:0000259" key="10">
    <source>
        <dbReference type="PROSITE" id="PS50067"/>
    </source>
</evidence>
<feature type="compositionally biased region" description="Polar residues" evidence="9">
    <location>
        <begin position="111"/>
        <end position="133"/>
    </location>
</feature>
<feature type="region of interest" description="Disordered" evidence="9">
    <location>
        <begin position="2776"/>
        <end position="2814"/>
    </location>
</feature>
<dbReference type="Proteomes" id="UP001237642">
    <property type="component" value="Unassembled WGS sequence"/>
</dbReference>
<dbReference type="GO" id="GO:0007018">
    <property type="term" value="P:microtubule-based movement"/>
    <property type="evidence" value="ECO:0007669"/>
    <property type="project" value="InterPro"/>
</dbReference>
<evidence type="ECO:0000256" key="2">
    <source>
        <dbReference type="ARBA" id="ARBA00022741"/>
    </source>
</evidence>
<dbReference type="InterPro" id="IPR036961">
    <property type="entry name" value="Kinesin_motor_dom_sf"/>
</dbReference>
<evidence type="ECO:0000256" key="6">
    <source>
        <dbReference type="ARBA" id="ARBA00034488"/>
    </source>
</evidence>
<evidence type="ECO:0000313" key="13">
    <source>
        <dbReference type="Proteomes" id="UP001237642"/>
    </source>
</evidence>
<feature type="coiled-coil region" evidence="8">
    <location>
        <begin position="1967"/>
        <end position="2046"/>
    </location>
</feature>
<dbReference type="InterPro" id="IPR044986">
    <property type="entry name" value="KIF15/KIN-12"/>
</dbReference>
<evidence type="ECO:0000256" key="1">
    <source>
        <dbReference type="ARBA" id="ARBA00022701"/>
    </source>
</evidence>
<keyword evidence="3 7" id="KW-0067">ATP-binding</keyword>
<keyword evidence="1" id="KW-0493">Microtubule</keyword>
<feature type="coiled-coil region" evidence="8">
    <location>
        <begin position="2580"/>
        <end position="2768"/>
    </location>
</feature>
<sequence>MMRDYKLTRRNSGKHPNVDDIENIPVNHNRIEEQEVSIKSSKVEKTPVKPTRSRYSDAGTPLKTPDKRGGTTGNRFGWAQKNESSSVASEIGVDLNFNRNTPRSTKAVVRGNSSNSESNSTQCTPTKSVTKPPNQGMCLTTGHRPPTANGGARMANFAALSRGIPSYGSSTTYVNTVEVPYFEMKEDPSFWMDHNVQVLIRVRPLNNMERSTQGYNRCLKQESSQCITWIGQPETRFTFDHVACESVEQETLFRMVGLPMVENCLSGYNSCMFAYGQTGSGKTFTMLGDIDELGVKPSPNRGMTPRIFEFLFARIRAEEESRRDERLAYYCKCSFLEIYNEQITDLLDPSSTNLQLREDTKTGVYVENLSEFEVETVADILKLLSQGSANRKVAATNMNRESSRSHSVFTCVIESRWEKDSTSNLRFARLNLVDLAGSERQKSSGAEGERLKEAANINKSLSTLGHVIMVLVDVAHAKTRHVPYRDSRLTFLLQDSLGGNSKTMIIANVSPSICSAAETLNTLKFAQRAKLIQNNAVVNEDSSGDVTALQHQIRILKEEVLALKRQTVSRSLSFGSTIVGGATQENGSIDGMHSTEEMLGLESKSSLSISSKQLKCLETTLAGALRREQMAEGTIKQLEAEIEQLNRLVRQREEDTRCTKMMLKFREEKIQRMEILLGGLMPADTYLVEENKALFEEIQQLRAKVDKNPEVTRFALENIRLLEQLRRYQDFYEEGERDMLLTEVSESRDQLLLFLDGDLKQHNSPNKNLPSKEAECISAENDSLHLELKKTLNELEECRSNLNSCLENNAKLSREIDDLQASLNRLKSETPDNSNIDVIKESVPELPFDEQESESVQQKDEEILEALMKQAQEVTDLQLELDILKIILKEERSSRGDLEEKELCLIKDLEMADRKASLLTKQYEDAKEELREAKSVIDALENQQLLSISEMEDLRNSNTRYTKLMHKLEHEISTLKQQGLRKEIKDVVSFKLSKTKDSPLQLKLKKMHDSLDNAKRLNMCYQSDLASHASNEEEMDEVRRQVEAETAEVIVCLQEELGNLQQQFLDSTLKEEEAEGKLMHLHTELKKLHEDNEALTHDNIILCEKLSDKDEQLKKISIEWETVISEIETALAGGCEALKDASDQLDGISGSLPQRRTWISEQVGKMTKSISEKELLIEELNCCLEDANNRKNDLEVMMRSLRGAALVITEEHQKDCTQKEKEIMYLTSEISDMRLTITDLENKTKYGEEELRKASKCATVAFVMVSRLSEKNSGYLHVLENMDIQLTESNGIHMQKDALLLSQAVKVDEAEKMISSLSVELKSAIKDCGILREQLNEEKKRAIDLEQKLDEIEGNYILETREKFAELKQDISTLDSCLTIAEVANPEKDNAVEDPVHLQSDKKSEERTGTGENQEISNLEKYAVPVTETETLECLSEVGKDLHKYSSEQKCLAGGTSRNTAVALLREEIESAVKSLKRVHFEVAKLRKENEEVCDSEKRTRQVMEIIISQVLSLQESISNFENQAGSKMNCMNHKLLRIGSAVTNTVTSWYQNNEFFEHEVSDSKILAIQKSAEASCILAKFEEAQHTISEADFMLNELVVANKRKKVEIKGLKKEKLVLIDERDCLIKEVRRLESSNNKKDLHYENLEKQAESDFIAMKELVQELEGIVLQAQVTWNENFESMSSDFLCLKSQVCNSNQMVQSWIEEIWSETILKDCAISVLHLCHMGILLETVTGLNVENGLLHHGLHESNSLIHELREHNFKSKRDLEMCRVLEGKLLADIKNNFDRISRKETENGQLSLKLFSFEKKIFDLQQQEEIMLQRSNYMGAQLTILMKELDNSNRNVLATLLDREKLLKDKEDSLKDQEEQFFIDLSEKDFHLLVVVAEMKQLAFQKANLEDEHICYATGLDRLTKDLVLLLLDTELKELMLLDSEVELTCLGSELELVRMEQNEMLSKISLQSFEILELKEANNACEQEIKLIKEVSCSNDILRNELVEMTAEKKKLSCQFQIQVAEVDNLKEEIVFLKNEHKSHEENNSEALRKLSSKFEDFVSEMQKYAEGASEFLEEIESVEILSEEVISRNCYLEAELERKDSVLEGLLFDLKLLQESASSNKDQKDEFENLMASYEDLENEHDEAVEKVQILEAQLQEKTDFISTLELDASRAHGNVDSLSSINLKLTTSVANALQEKEFIEKELVQRCKDNQNLESELLEMHTALEQMNEFTESLKINLQSVVCERDATHAELLTLKEELQMAQKLAYENGAIAIEAQHVAESRKIYLDEKEEEVTLLERSVEELERTVNVLESKVDVVKGETELQRMQREDLELELQSIKQKMQMVESGNDEMKRALNDREKRLQEGLQRMEILEREIAAKDTEIGKCKTHISELNLNAEAQACEYKQKFKALEVMAEQVKSEGFSSTNSISSAPPSTNSSSNKLERTGSRPRGSGSPFKCIGLGFVQQMKSERDDDELAAGRLRIEELEALAASRQKEIFMLNTRLATAESMTHDVLRDLLGLKSDMTGYASLLDNQQVEKITEKAQLHNTGVQNKDLEVCHLKKQLTEFVVERKGWLEEIDRKQAELVATQIALEELRQHDRLLTTKNDMLMMENVNQKKKVAELELEVKKLSGQQNIQQRIHHHAKIKAKNNLLKAENEDLGRKLRRSEGILSRVKEELARYRAANGKNPCIYIEEEQRLDNKLKEIEEERLQLAQKLLGLCTSILKAAGITRPASDITLPAAEEALEQLKDRSDILNRELQELKLKSRITNERNRLSELMPQLQRSPSRSEGSRQSTPNRASQSPFLSCLDR</sequence>
<dbReference type="InterPro" id="IPR001752">
    <property type="entry name" value="Kinesin_motor_dom"/>
</dbReference>
<evidence type="ECO:0000313" key="12">
    <source>
        <dbReference type="EMBL" id="KAK1358771.1"/>
    </source>
</evidence>
<proteinExistence type="inferred from homology"/>
<dbReference type="GO" id="GO:0003777">
    <property type="term" value="F:microtubule motor activity"/>
    <property type="evidence" value="ECO:0007669"/>
    <property type="project" value="InterPro"/>
</dbReference>
<dbReference type="SMART" id="SM00129">
    <property type="entry name" value="KISc"/>
    <property type="match status" value="1"/>
</dbReference>
<dbReference type="InterPro" id="IPR019821">
    <property type="entry name" value="Kinesin_motor_CS"/>
</dbReference>
<feature type="coiled-coil region" evidence="8">
    <location>
        <begin position="909"/>
        <end position="978"/>
    </location>
</feature>
<comment type="caution">
    <text evidence="12">The sequence shown here is derived from an EMBL/GenBank/DDBJ whole genome shotgun (WGS) entry which is preliminary data.</text>
</comment>
<dbReference type="PROSITE" id="PS50067">
    <property type="entry name" value="KINESIN_MOTOR_2"/>
    <property type="match status" value="1"/>
</dbReference>